<feature type="non-terminal residue" evidence="1">
    <location>
        <position position="1"/>
    </location>
</feature>
<proteinExistence type="predicted"/>
<dbReference type="OrthoDB" id="3344950at2759"/>
<evidence type="ECO:0000313" key="1">
    <source>
        <dbReference type="EMBL" id="KIY44525.1"/>
    </source>
</evidence>
<dbReference type="AlphaFoldDB" id="A0A0D7A1C0"/>
<organism evidence="1 2">
    <name type="scientific">Fistulina hepatica ATCC 64428</name>
    <dbReference type="NCBI Taxonomy" id="1128425"/>
    <lineage>
        <taxon>Eukaryota</taxon>
        <taxon>Fungi</taxon>
        <taxon>Dikarya</taxon>
        <taxon>Basidiomycota</taxon>
        <taxon>Agaricomycotina</taxon>
        <taxon>Agaricomycetes</taxon>
        <taxon>Agaricomycetidae</taxon>
        <taxon>Agaricales</taxon>
        <taxon>Fistulinaceae</taxon>
        <taxon>Fistulina</taxon>
    </lineage>
</organism>
<accession>A0A0D7A1C0</accession>
<evidence type="ECO:0000313" key="2">
    <source>
        <dbReference type="Proteomes" id="UP000054144"/>
    </source>
</evidence>
<reference evidence="1 2" key="1">
    <citation type="journal article" date="2015" name="Fungal Genet. Biol.">
        <title>Evolution of novel wood decay mechanisms in Agaricales revealed by the genome sequences of Fistulina hepatica and Cylindrobasidium torrendii.</title>
        <authorList>
            <person name="Floudas D."/>
            <person name="Held B.W."/>
            <person name="Riley R."/>
            <person name="Nagy L.G."/>
            <person name="Koehler G."/>
            <person name="Ransdell A.S."/>
            <person name="Younus H."/>
            <person name="Chow J."/>
            <person name="Chiniquy J."/>
            <person name="Lipzen A."/>
            <person name="Tritt A."/>
            <person name="Sun H."/>
            <person name="Haridas S."/>
            <person name="LaButti K."/>
            <person name="Ohm R.A."/>
            <person name="Kues U."/>
            <person name="Blanchette R.A."/>
            <person name="Grigoriev I.V."/>
            <person name="Minto R.E."/>
            <person name="Hibbett D.S."/>
        </authorList>
    </citation>
    <scope>NUCLEOTIDE SEQUENCE [LARGE SCALE GENOMIC DNA]</scope>
    <source>
        <strain evidence="1 2">ATCC 64428</strain>
    </source>
</reference>
<protein>
    <submittedName>
        <fullName evidence="1">Uncharacterized protein</fullName>
    </submittedName>
</protein>
<name>A0A0D7A1C0_9AGAR</name>
<gene>
    <name evidence="1" type="ORF">FISHEDRAFT_51239</name>
</gene>
<dbReference type="Proteomes" id="UP000054144">
    <property type="component" value="Unassembled WGS sequence"/>
</dbReference>
<dbReference type="EMBL" id="KN882089">
    <property type="protein sequence ID" value="KIY44525.1"/>
    <property type="molecule type" value="Genomic_DNA"/>
</dbReference>
<keyword evidence="2" id="KW-1185">Reference proteome</keyword>
<sequence length="100" mass="11578">DSVTFKDLHKPNGHELNAFDWARKSIQHAILRSRRRWNMYHPSVWARACGLSDTDVTEFSTHHDVICVRSGKVKGGYLIFGKIRLCAIHDEQGYGYIHVR</sequence>